<keyword evidence="5" id="KW-1185">Reference proteome</keyword>
<name>A0A6M1R8L3_9GAMM</name>
<dbReference type="AlphaFoldDB" id="A0A6M1R8L3"/>
<protein>
    <submittedName>
        <fullName evidence="4">DamX-related protein</fullName>
    </submittedName>
</protein>
<dbReference type="Pfam" id="PF05036">
    <property type="entry name" value="SPOR"/>
    <property type="match status" value="1"/>
</dbReference>
<dbReference type="InterPro" id="IPR036680">
    <property type="entry name" value="SPOR-like_sf"/>
</dbReference>
<accession>A0A6M1R8L3</accession>
<feature type="signal peptide" evidence="2">
    <location>
        <begin position="1"/>
        <end position="17"/>
    </location>
</feature>
<organism evidence="4 5">
    <name type="scientific">Grimontia sedimenti</name>
    <dbReference type="NCBI Taxonomy" id="2711294"/>
    <lineage>
        <taxon>Bacteria</taxon>
        <taxon>Pseudomonadati</taxon>
        <taxon>Pseudomonadota</taxon>
        <taxon>Gammaproteobacteria</taxon>
        <taxon>Vibrionales</taxon>
        <taxon>Vibrionaceae</taxon>
        <taxon>Grimontia</taxon>
    </lineage>
</organism>
<feature type="compositionally biased region" description="Basic residues" evidence="1">
    <location>
        <begin position="75"/>
        <end position="85"/>
    </location>
</feature>
<sequence length="182" mass="19761">MKKILSIAFTLVLAGCAGGTSTTQILTQSSEEEVMPVTDTMAPASKPEMTKPMPKPVAAEKPKAPAPKPVMTAQKKPKPAPKPVKKPAVASSTYTIQVIALSHNKGFSEYMNKLPSDKPVWSNKKMVDGLPWYTLLYGEFNSKSEAQNALKALPNDIKQYGPFIRSFASIKSSANPEVKRLN</sequence>
<proteinExistence type="predicted"/>
<reference evidence="4 5" key="1">
    <citation type="submission" date="2020-02" db="EMBL/GenBank/DDBJ databases">
        <title>The draft genome of Grimontia sedimenta sp. nov., isolated from benthic sediments near coral reefs south of Kuwait.</title>
        <authorList>
            <person name="Mahmoud H.M."/>
            <person name="Jose L."/>
            <person name="Eapen S."/>
        </authorList>
    </citation>
    <scope>NUCLEOTIDE SEQUENCE [LARGE SCALE GENOMIC DNA]</scope>
    <source>
        <strain evidence="4 5">S25</strain>
    </source>
</reference>
<dbReference type="Proteomes" id="UP000473008">
    <property type="component" value="Unassembled WGS sequence"/>
</dbReference>
<dbReference type="InterPro" id="IPR007730">
    <property type="entry name" value="SPOR-like_dom"/>
</dbReference>
<dbReference type="GO" id="GO:0042834">
    <property type="term" value="F:peptidoglycan binding"/>
    <property type="evidence" value="ECO:0007669"/>
    <property type="project" value="InterPro"/>
</dbReference>
<keyword evidence="2" id="KW-0732">Signal</keyword>
<dbReference type="EMBL" id="JAALDL010000001">
    <property type="protein sequence ID" value="NGN96470.1"/>
    <property type="molecule type" value="Genomic_DNA"/>
</dbReference>
<evidence type="ECO:0000256" key="1">
    <source>
        <dbReference type="SAM" id="MobiDB-lite"/>
    </source>
</evidence>
<feature type="domain" description="SPOR" evidence="3">
    <location>
        <begin position="88"/>
        <end position="166"/>
    </location>
</feature>
<gene>
    <name evidence="4" type="ORF">G5S52_02015</name>
</gene>
<feature type="region of interest" description="Disordered" evidence="1">
    <location>
        <begin position="42"/>
        <end position="87"/>
    </location>
</feature>
<dbReference type="PROSITE" id="PS51257">
    <property type="entry name" value="PROKAR_LIPOPROTEIN"/>
    <property type="match status" value="1"/>
</dbReference>
<dbReference type="PROSITE" id="PS51724">
    <property type="entry name" value="SPOR"/>
    <property type="match status" value="1"/>
</dbReference>
<evidence type="ECO:0000313" key="4">
    <source>
        <dbReference type="EMBL" id="NGN96470.1"/>
    </source>
</evidence>
<dbReference type="Gene3D" id="3.30.70.1070">
    <property type="entry name" value="Sporulation related repeat"/>
    <property type="match status" value="1"/>
</dbReference>
<evidence type="ECO:0000256" key="2">
    <source>
        <dbReference type="SAM" id="SignalP"/>
    </source>
</evidence>
<evidence type="ECO:0000313" key="5">
    <source>
        <dbReference type="Proteomes" id="UP000473008"/>
    </source>
</evidence>
<feature type="chain" id="PRO_5026821257" evidence="2">
    <location>
        <begin position="18"/>
        <end position="182"/>
    </location>
</feature>
<comment type="caution">
    <text evidence="4">The sequence shown here is derived from an EMBL/GenBank/DDBJ whole genome shotgun (WGS) entry which is preliminary data.</text>
</comment>
<evidence type="ECO:0000259" key="3">
    <source>
        <dbReference type="PROSITE" id="PS51724"/>
    </source>
</evidence>
<dbReference type="RefSeq" id="WP_165011566.1">
    <property type="nucleotide sequence ID" value="NZ_JAALDL010000001.1"/>
</dbReference>